<dbReference type="InterPro" id="IPR050190">
    <property type="entry name" value="UPF0213_domain"/>
</dbReference>
<dbReference type="Gene3D" id="3.40.1440.10">
    <property type="entry name" value="GIY-YIG endonuclease"/>
    <property type="match status" value="1"/>
</dbReference>
<dbReference type="EMBL" id="PFBC01000042">
    <property type="protein sequence ID" value="PIR87799.1"/>
    <property type="molecule type" value="Genomic_DNA"/>
</dbReference>
<dbReference type="InterPro" id="IPR035901">
    <property type="entry name" value="GIY-YIG_endonuc_sf"/>
</dbReference>
<comment type="caution">
    <text evidence="3">The sequence shown here is derived from an EMBL/GenBank/DDBJ whole genome shotgun (WGS) entry which is preliminary data.</text>
</comment>
<evidence type="ECO:0000259" key="2">
    <source>
        <dbReference type="PROSITE" id="PS50164"/>
    </source>
</evidence>
<protein>
    <submittedName>
        <fullName evidence="3">Excinuclease ABC subunit C</fullName>
    </submittedName>
</protein>
<comment type="similarity">
    <text evidence="1">Belongs to the UPF0213 family.</text>
</comment>
<reference evidence="4" key="1">
    <citation type="submission" date="2017-09" db="EMBL/GenBank/DDBJ databases">
        <title>Depth-based differentiation of microbial function through sediment-hosted aquifers and enrichment of novel symbionts in the deep terrestrial subsurface.</title>
        <authorList>
            <person name="Probst A.J."/>
            <person name="Ladd B."/>
            <person name="Jarett J.K."/>
            <person name="Geller-Mcgrath D.E."/>
            <person name="Sieber C.M.K."/>
            <person name="Emerson J.B."/>
            <person name="Anantharaman K."/>
            <person name="Thomas B.C."/>
            <person name="Malmstrom R."/>
            <person name="Stieglmeier M."/>
            <person name="Klingl A."/>
            <person name="Woyke T."/>
            <person name="Ryan C.M."/>
            <person name="Banfield J.F."/>
        </authorList>
    </citation>
    <scope>NUCLEOTIDE SEQUENCE [LARGE SCALE GENOMIC DNA]</scope>
</reference>
<dbReference type="PANTHER" id="PTHR34477:SF1">
    <property type="entry name" value="UPF0213 PROTEIN YHBQ"/>
    <property type="match status" value="1"/>
</dbReference>
<proteinExistence type="inferred from homology"/>
<dbReference type="AlphaFoldDB" id="A0A2H0UN02"/>
<dbReference type="Pfam" id="PF01541">
    <property type="entry name" value="GIY-YIG"/>
    <property type="match status" value="1"/>
</dbReference>
<evidence type="ECO:0000313" key="4">
    <source>
        <dbReference type="Proteomes" id="UP000230903"/>
    </source>
</evidence>
<accession>A0A2H0UN02</accession>
<dbReference type="PROSITE" id="PS50164">
    <property type="entry name" value="GIY_YIG"/>
    <property type="match status" value="1"/>
</dbReference>
<feature type="domain" description="GIY-YIG" evidence="2">
    <location>
        <begin position="1"/>
        <end position="77"/>
    </location>
</feature>
<dbReference type="PANTHER" id="PTHR34477">
    <property type="entry name" value="UPF0213 PROTEIN YHBQ"/>
    <property type="match status" value="1"/>
</dbReference>
<gene>
    <name evidence="3" type="ORF">COU10_02660</name>
</gene>
<dbReference type="InterPro" id="IPR000305">
    <property type="entry name" value="GIY-YIG_endonuc"/>
</dbReference>
<sequence length="90" mass="10714">MYTVYILYSRKDKGLYVGCTNGFQERRKKHDAGYVKSTKHRRPLVVIYTEKFKDAATAFKRERFLKSLWGAREKKKIVKNFLAQSEQAKY</sequence>
<dbReference type="SUPFAM" id="SSF82771">
    <property type="entry name" value="GIY-YIG endonuclease"/>
    <property type="match status" value="1"/>
</dbReference>
<evidence type="ECO:0000313" key="3">
    <source>
        <dbReference type="EMBL" id="PIR87799.1"/>
    </source>
</evidence>
<dbReference type="Proteomes" id="UP000230903">
    <property type="component" value="Unassembled WGS sequence"/>
</dbReference>
<name>A0A2H0UN02_9BACT</name>
<evidence type="ECO:0000256" key="1">
    <source>
        <dbReference type="ARBA" id="ARBA00007435"/>
    </source>
</evidence>
<organism evidence="3 4">
    <name type="scientific">Candidatus Harrisonbacteria bacterium CG10_big_fil_rev_8_21_14_0_10_45_28</name>
    <dbReference type="NCBI Taxonomy" id="1974586"/>
    <lineage>
        <taxon>Bacteria</taxon>
        <taxon>Candidatus Harrisoniibacteriota</taxon>
    </lineage>
</organism>